<accession>C2ERE4</accession>
<keyword evidence="10" id="KW-0739">Sodium transport</keyword>
<feature type="transmembrane region" description="Helical" evidence="11">
    <location>
        <begin position="364"/>
        <end position="383"/>
    </location>
</feature>
<dbReference type="EMBL" id="ACGV01000004">
    <property type="protein sequence ID" value="EEJ41535.1"/>
    <property type="molecule type" value="Genomic_DNA"/>
</dbReference>
<keyword evidence="4" id="KW-0050">Antiport</keyword>
<dbReference type="HOGENOM" id="CLU_005126_7_1_9"/>
<feature type="transmembrane region" description="Helical" evidence="11">
    <location>
        <begin position="67"/>
        <end position="85"/>
    </location>
</feature>
<sequence>MNGNGGLLMEFIATLAGLLLATQLVAHLCRRVEIPEVIGQILVGIIAGPALLNWVHLNSMMNEFQEIGVIILMFIAGLESDLSLLKKYLKPAVVVAIVGVMVPIAIMAPASYFFGFTTLESIFIGVIFSATSVSISVAVLREFKRLDSREGATILGAAVADDIIGVILLSIMISVVNQAEGKTGGQPLWAVLLLQVLFFGGTYLVVKWLAPYMMHLSERLLTVASPSVMAMIICLGMAALADYVGLSGAVGSFFAGIAVANTHRKETINRSFIPIGYAMFIPLFFVSVGLNMRIDRLNESFVFVIVMTILACLTKLVGCGTGAYLSGFNFNSSYVVGSGMIARGEMALITAQIGYQAHLLSSMYYSDVITVIIVATVLAPFILKHALVKANEVTE</sequence>
<keyword evidence="7" id="KW-0915">Sodium</keyword>
<evidence type="ECO:0000256" key="7">
    <source>
        <dbReference type="ARBA" id="ARBA00023053"/>
    </source>
</evidence>
<feature type="transmembrane region" description="Helical" evidence="11">
    <location>
        <begin position="37"/>
        <end position="55"/>
    </location>
</feature>
<evidence type="ECO:0000256" key="2">
    <source>
        <dbReference type="ARBA" id="ARBA00005551"/>
    </source>
</evidence>
<evidence type="ECO:0000313" key="14">
    <source>
        <dbReference type="Proteomes" id="UP000004483"/>
    </source>
</evidence>
<dbReference type="InterPro" id="IPR038770">
    <property type="entry name" value="Na+/solute_symporter_sf"/>
</dbReference>
<protein>
    <submittedName>
        <fullName evidence="13">Transporter, CPA2 family</fullName>
    </submittedName>
</protein>
<dbReference type="GO" id="GO:0015297">
    <property type="term" value="F:antiporter activity"/>
    <property type="evidence" value="ECO:0007669"/>
    <property type="project" value="UniProtKB-KW"/>
</dbReference>
<evidence type="ECO:0000256" key="10">
    <source>
        <dbReference type="ARBA" id="ARBA00023201"/>
    </source>
</evidence>
<keyword evidence="8" id="KW-0406">Ion transport</keyword>
<proteinExistence type="inferred from homology"/>
<organism evidence="13 14">
    <name type="scientific">Limosilactobacillus vaginalis DSM 5837 = ATCC 49540</name>
    <dbReference type="NCBI Taxonomy" id="1423814"/>
    <lineage>
        <taxon>Bacteria</taxon>
        <taxon>Bacillati</taxon>
        <taxon>Bacillota</taxon>
        <taxon>Bacilli</taxon>
        <taxon>Lactobacillales</taxon>
        <taxon>Lactobacillaceae</taxon>
        <taxon>Limosilactobacillus</taxon>
    </lineage>
</organism>
<comment type="caution">
    <text evidence="13">The sequence shown here is derived from an EMBL/GenBank/DDBJ whole genome shotgun (WGS) entry which is preliminary data.</text>
</comment>
<evidence type="ECO:0000313" key="13">
    <source>
        <dbReference type="EMBL" id="EEJ41535.1"/>
    </source>
</evidence>
<dbReference type="AlphaFoldDB" id="C2ERE4"/>
<evidence type="ECO:0000256" key="5">
    <source>
        <dbReference type="ARBA" id="ARBA00022692"/>
    </source>
</evidence>
<evidence type="ECO:0000256" key="9">
    <source>
        <dbReference type="ARBA" id="ARBA00023136"/>
    </source>
</evidence>
<feature type="transmembrane region" description="Helical" evidence="11">
    <location>
        <begin position="302"/>
        <end position="325"/>
    </location>
</feature>
<feature type="transmembrane region" description="Helical" evidence="11">
    <location>
        <begin position="121"/>
        <end position="140"/>
    </location>
</feature>
<dbReference type="PANTHER" id="PTHR43562">
    <property type="entry name" value="NAPA-TYPE SODIUM/HYDROGEN ANTIPORTER"/>
    <property type="match status" value="1"/>
</dbReference>
<feature type="transmembrane region" description="Helical" evidence="11">
    <location>
        <begin position="152"/>
        <end position="176"/>
    </location>
</feature>
<keyword evidence="6 11" id="KW-1133">Transmembrane helix</keyword>
<dbReference type="InterPro" id="IPR006153">
    <property type="entry name" value="Cation/H_exchanger_TM"/>
</dbReference>
<evidence type="ECO:0000256" key="3">
    <source>
        <dbReference type="ARBA" id="ARBA00022448"/>
    </source>
</evidence>
<gene>
    <name evidence="13" type="ORF">HMPREF0549_0030</name>
</gene>
<dbReference type="GO" id="GO:0006814">
    <property type="term" value="P:sodium ion transport"/>
    <property type="evidence" value="ECO:0007669"/>
    <property type="project" value="UniProtKB-KW"/>
</dbReference>
<keyword evidence="5 11" id="KW-0812">Transmembrane</keyword>
<evidence type="ECO:0000259" key="12">
    <source>
        <dbReference type="Pfam" id="PF00999"/>
    </source>
</evidence>
<keyword evidence="3" id="KW-0813">Transport</keyword>
<comment type="subcellular location">
    <subcellularLocation>
        <location evidence="1">Membrane</location>
        <topology evidence="1">Multi-pass membrane protein</topology>
    </subcellularLocation>
</comment>
<dbReference type="Proteomes" id="UP000004483">
    <property type="component" value="Unassembled WGS sequence"/>
</dbReference>
<reference evidence="13 14" key="1">
    <citation type="submission" date="2009-01" db="EMBL/GenBank/DDBJ databases">
        <authorList>
            <person name="Qin X."/>
            <person name="Bachman B."/>
            <person name="Battles P."/>
            <person name="Bell A."/>
            <person name="Bess C."/>
            <person name="Bickham C."/>
            <person name="Chaboub L."/>
            <person name="Chen D."/>
            <person name="Coyle M."/>
            <person name="Deiros D.R."/>
            <person name="Dinh H."/>
            <person name="Forbes L."/>
            <person name="Fowler G."/>
            <person name="Francisco L."/>
            <person name="Fu Q."/>
            <person name="Gubbala S."/>
            <person name="Hale W."/>
            <person name="Han Y."/>
            <person name="Hemphill L."/>
            <person name="Highlander S.K."/>
            <person name="Hirani K."/>
            <person name="Hogues M."/>
            <person name="Jackson L."/>
            <person name="Jakkamsetti A."/>
            <person name="Javaid M."/>
            <person name="Jiang H."/>
            <person name="Korchina V."/>
            <person name="Kovar C."/>
            <person name="Lara F."/>
            <person name="Lee S."/>
            <person name="Mata R."/>
            <person name="Mathew T."/>
            <person name="Moen C."/>
            <person name="Morales K."/>
            <person name="Munidasa M."/>
            <person name="Nazareth L."/>
            <person name="Ngo R."/>
            <person name="Nguyen L."/>
            <person name="Okwuonu G."/>
            <person name="Ongeri F."/>
            <person name="Patil S."/>
            <person name="Petrosino J."/>
            <person name="Pham C."/>
            <person name="Pham P."/>
            <person name="Pu L.-L."/>
            <person name="Puazo M."/>
            <person name="Raj R."/>
            <person name="Reid J."/>
            <person name="Rouhana J."/>
            <person name="Saada N."/>
            <person name="Shang Y."/>
            <person name="Simmons D."/>
            <person name="Thornton R."/>
            <person name="Warren J."/>
            <person name="Weissenberger G."/>
            <person name="Zhang J."/>
            <person name="Zhang L."/>
            <person name="Zhou C."/>
            <person name="Zhu D."/>
            <person name="Muzny D."/>
            <person name="Worley K."/>
            <person name="Gibbs R."/>
        </authorList>
    </citation>
    <scope>NUCLEOTIDE SEQUENCE [LARGE SCALE GENOMIC DNA]</scope>
    <source>
        <strain evidence="13 14">ATCC 49540</strain>
    </source>
</reference>
<feature type="transmembrane region" description="Helical" evidence="11">
    <location>
        <begin position="227"/>
        <end position="260"/>
    </location>
</feature>
<feature type="transmembrane region" description="Helical" evidence="11">
    <location>
        <begin position="92"/>
        <end position="115"/>
    </location>
</feature>
<dbReference type="GO" id="GO:0016020">
    <property type="term" value="C:membrane"/>
    <property type="evidence" value="ECO:0007669"/>
    <property type="project" value="UniProtKB-SubCell"/>
</dbReference>
<evidence type="ECO:0000256" key="1">
    <source>
        <dbReference type="ARBA" id="ARBA00004141"/>
    </source>
</evidence>
<dbReference type="STRING" id="1423814.HMPREF0549_0030"/>
<dbReference type="Pfam" id="PF00999">
    <property type="entry name" value="Na_H_Exchanger"/>
    <property type="match status" value="1"/>
</dbReference>
<evidence type="ECO:0000256" key="11">
    <source>
        <dbReference type="SAM" id="Phobius"/>
    </source>
</evidence>
<dbReference type="eggNOG" id="COG0475">
    <property type="taxonomic scope" value="Bacteria"/>
</dbReference>
<feature type="transmembrane region" description="Helical" evidence="11">
    <location>
        <begin position="6"/>
        <end position="25"/>
    </location>
</feature>
<evidence type="ECO:0000256" key="4">
    <source>
        <dbReference type="ARBA" id="ARBA00022449"/>
    </source>
</evidence>
<name>C2ERE4_9LACO</name>
<feature type="transmembrane region" description="Helical" evidence="11">
    <location>
        <begin position="272"/>
        <end position="290"/>
    </location>
</feature>
<feature type="transmembrane region" description="Helical" evidence="11">
    <location>
        <begin position="188"/>
        <end position="206"/>
    </location>
</feature>
<feature type="domain" description="Cation/H+ exchanger transmembrane" evidence="12">
    <location>
        <begin position="24"/>
        <end position="388"/>
    </location>
</feature>
<evidence type="ECO:0000256" key="6">
    <source>
        <dbReference type="ARBA" id="ARBA00022989"/>
    </source>
</evidence>
<keyword evidence="9 11" id="KW-0472">Membrane</keyword>
<evidence type="ECO:0000256" key="8">
    <source>
        <dbReference type="ARBA" id="ARBA00023065"/>
    </source>
</evidence>
<dbReference type="GO" id="GO:1902600">
    <property type="term" value="P:proton transmembrane transport"/>
    <property type="evidence" value="ECO:0007669"/>
    <property type="project" value="InterPro"/>
</dbReference>
<comment type="similarity">
    <text evidence="2">Belongs to the monovalent cation:proton antiporter 2 (CPA2) transporter (TC 2.A.37) family.</text>
</comment>
<dbReference type="Gene3D" id="1.20.1530.20">
    <property type="match status" value="1"/>
</dbReference>
<dbReference type="PANTHER" id="PTHR43562:SF3">
    <property type="entry name" value="SODIUM ION_PROTON EXCHANGER (EUROFUNG)"/>
    <property type="match status" value="1"/>
</dbReference>